<feature type="domain" description="Methyltransferase" evidence="3">
    <location>
        <begin position="59"/>
        <end position="160"/>
    </location>
</feature>
<evidence type="ECO:0000256" key="2">
    <source>
        <dbReference type="ARBA" id="ARBA00022679"/>
    </source>
</evidence>
<gene>
    <name evidence="4" type="ORF">SAMN04488692_110102</name>
</gene>
<dbReference type="GO" id="GO:0032259">
    <property type="term" value="P:methylation"/>
    <property type="evidence" value="ECO:0007669"/>
    <property type="project" value="UniProtKB-KW"/>
</dbReference>
<dbReference type="STRING" id="321763.SAMN04488692_110102"/>
<evidence type="ECO:0000313" key="5">
    <source>
        <dbReference type="Proteomes" id="UP000199476"/>
    </source>
</evidence>
<protein>
    <submittedName>
        <fullName evidence="4">Methyltransferase domain-containing protein</fullName>
    </submittedName>
</protein>
<dbReference type="Gene3D" id="3.40.50.150">
    <property type="entry name" value="Vaccinia Virus protein VP39"/>
    <property type="match status" value="1"/>
</dbReference>
<sequence>MPEKQPPEFRPDSKLSSANNYEVFAEIYDEVMSAVPYDLWYDYLNFLYRYHGFEDPENILELACGTGEVMKRFLGYPGENTKSDFIIGVDRSEYMLAQAREKLASMNDNFLLVQQDIRELKLAREFDFIYSIFDSINYITGKDGLESVFKGVYDHLKDDGVFIFDYNTCSRLQSIEEGVSNFYGHDFFCQWQDEVIKEEDIWRVELTINIDDREEIIYEQHEEKAFPLEEVKSLLHKSGFDWIELYETPKLKKGREDSFRVHFMASSHKPPGLSPPGYLNAYLRWKMCKLKHLFF</sequence>
<dbReference type="PANTHER" id="PTHR43861">
    <property type="entry name" value="TRANS-ACONITATE 2-METHYLTRANSFERASE-RELATED"/>
    <property type="match status" value="1"/>
</dbReference>
<dbReference type="SUPFAM" id="SSF53335">
    <property type="entry name" value="S-adenosyl-L-methionine-dependent methyltransferases"/>
    <property type="match status" value="1"/>
</dbReference>
<dbReference type="InterPro" id="IPR029063">
    <property type="entry name" value="SAM-dependent_MTases_sf"/>
</dbReference>
<keyword evidence="5" id="KW-1185">Reference proteome</keyword>
<dbReference type="Gene3D" id="2.20.25.110">
    <property type="entry name" value="S-adenosyl-L-methionine-dependent methyltransferases"/>
    <property type="match status" value="1"/>
</dbReference>
<dbReference type="Proteomes" id="UP000199476">
    <property type="component" value="Unassembled WGS sequence"/>
</dbReference>
<dbReference type="RefSeq" id="WP_159429850.1">
    <property type="nucleotide sequence ID" value="NZ_FNGO01000010.1"/>
</dbReference>
<dbReference type="InterPro" id="IPR041698">
    <property type="entry name" value="Methyltransf_25"/>
</dbReference>
<dbReference type="GO" id="GO:0008168">
    <property type="term" value="F:methyltransferase activity"/>
    <property type="evidence" value="ECO:0007669"/>
    <property type="project" value="UniProtKB-KW"/>
</dbReference>
<dbReference type="OrthoDB" id="9811589at2"/>
<keyword evidence="2 4" id="KW-0808">Transferase</keyword>
<dbReference type="EMBL" id="FNGO01000010">
    <property type="protein sequence ID" value="SDL86790.1"/>
    <property type="molecule type" value="Genomic_DNA"/>
</dbReference>
<dbReference type="AlphaFoldDB" id="A0A1G9NK90"/>
<dbReference type="Pfam" id="PF13649">
    <property type="entry name" value="Methyltransf_25"/>
    <property type="match status" value="1"/>
</dbReference>
<evidence type="ECO:0000313" key="4">
    <source>
        <dbReference type="EMBL" id="SDL86790.1"/>
    </source>
</evidence>
<evidence type="ECO:0000256" key="1">
    <source>
        <dbReference type="ARBA" id="ARBA00022603"/>
    </source>
</evidence>
<keyword evidence="1 4" id="KW-0489">Methyltransferase</keyword>
<organism evidence="4 5">
    <name type="scientific">Halarsenatibacter silvermanii</name>
    <dbReference type="NCBI Taxonomy" id="321763"/>
    <lineage>
        <taxon>Bacteria</taxon>
        <taxon>Bacillati</taxon>
        <taxon>Bacillota</taxon>
        <taxon>Clostridia</taxon>
        <taxon>Halanaerobiales</taxon>
        <taxon>Halarsenatibacteraceae</taxon>
        <taxon>Halarsenatibacter</taxon>
    </lineage>
</organism>
<name>A0A1G9NK90_9FIRM</name>
<proteinExistence type="predicted"/>
<dbReference type="PANTHER" id="PTHR43861:SF1">
    <property type="entry name" value="TRANS-ACONITATE 2-METHYLTRANSFERASE"/>
    <property type="match status" value="1"/>
</dbReference>
<evidence type="ECO:0000259" key="3">
    <source>
        <dbReference type="Pfam" id="PF13649"/>
    </source>
</evidence>
<accession>A0A1G9NK90</accession>
<reference evidence="4 5" key="1">
    <citation type="submission" date="2016-10" db="EMBL/GenBank/DDBJ databases">
        <authorList>
            <person name="de Groot N.N."/>
        </authorList>
    </citation>
    <scope>NUCLEOTIDE SEQUENCE [LARGE SCALE GENOMIC DNA]</scope>
    <source>
        <strain evidence="4 5">SLAS-1</strain>
    </source>
</reference>
<dbReference type="CDD" id="cd02440">
    <property type="entry name" value="AdoMet_MTases"/>
    <property type="match status" value="1"/>
</dbReference>